<reference evidence="2 3" key="1">
    <citation type="journal article" date="2018" name="BMC Genomics">
        <title>Comparative genome analyses reveal sequence features reflecting distinct modes of host-adaptation between dicot and monocot powdery mildew.</title>
        <authorList>
            <person name="Wu Y."/>
            <person name="Ma X."/>
            <person name="Pan Z."/>
            <person name="Kale S.D."/>
            <person name="Song Y."/>
            <person name="King H."/>
            <person name="Zhang Q."/>
            <person name="Presley C."/>
            <person name="Deng X."/>
            <person name="Wei C.I."/>
            <person name="Xiao S."/>
        </authorList>
    </citation>
    <scope>NUCLEOTIDE SEQUENCE [LARGE SCALE GENOMIC DNA]</scope>
    <source>
        <strain evidence="2">UMSG1</strain>
    </source>
</reference>
<accession>A0A420IG26</accession>
<dbReference type="EMBL" id="MCBS01024423">
    <property type="protein sequence ID" value="RKF73463.1"/>
    <property type="molecule type" value="Genomic_DNA"/>
</dbReference>
<proteinExistence type="predicted"/>
<feature type="region of interest" description="Disordered" evidence="1">
    <location>
        <begin position="1"/>
        <end position="22"/>
    </location>
</feature>
<evidence type="ECO:0000256" key="1">
    <source>
        <dbReference type="SAM" id="MobiDB-lite"/>
    </source>
</evidence>
<evidence type="ECO:0000313" key="3">
    <source>
        <dbReference type="Proteomes" id="UP000285326"/>
    </source>
</evidence>
<organism evidence="2 3">
    <name type="scientific">Golovinomyces cichoracearum</name>
    <dbReference type="NCBI Taxonomy" id="62708"/>
    <lineage>
        <taxon>Eukaryota</taxon>
        <taxon>Fungi</taxon>
        <taxon>Dikarya</taxon>
        <taxon>Ascomycota</taxon>
        <taxon>Pezizomycotina</taxon>
        <taxon>Leotiomycetes</taxon>
        <taxon>Erysiphales</taxon>
        <taxon>Erysiphaceae</taxon>
        <taxon>Golovinomyces</taxon>
    </lineage>
</organism>
<gene>
    <name evidence="2" type="ORF">GcM1_244126</name>
</gene>
<sequence length="54" mass="5971">MSLSVYNSSTPDIPDENMYDPATTTFETIADDTQRALGNPESLEFDTENLSPDN</sequence>
<evidence type="ECO:0000313" key="2">
    <source>
        <dbReference type="EMBL" id="RKF73463.1"/>
    </source>
</evidence>
<dbReference type="Proteomes" id="UP000285326">
    <property type="component" value="Unassembled WGS sequence"/>
</dbReference>
<comment type="caution">
    <text evidence="2">The sequence shown here is derived from an EMBL/GenBank/DDBJ whole genome shotgun (WGS) entry which is preliminary data.</text>
</comment>
<name>A0A420IG26_9PEZI</name>
<dbReference type="AlphaFoldDB" id="A0A420IG26"/>
<protein>
    <submittedName>
        <fullName evidence="2">Uncharacterized protein</fullName>
    </submittedName>
</protein>
<feature type="compositionally biased region" description="Polar residues" evidence="1">
    <location>
        <begin position="1"/>
        <end position="11"/>
    </location>
</feature>